<dbReference type="CTD" id="78777013"/>
<accession>A0A6A5GG94</accession>
<reference evidence="1 2" key="1">
    <citation type="submission" date="2019-12" db="EMBL/GenBank/DDBJ databases">
        <title>Chromosome-level assembly of the Caenorhabditis remanei genome.</title>
        <authorList>
            <person name="Teterina A.A."/>
            <person name="Willis J.H."/>
            <person name="Phillips P.C."/>
        </authorList>
    </citation>
    <scope>NUCLEOTIDE SEQUENCE [LARGE SCALE GENOMIC DNA]</scope>
    <source>
        <strain evidence="1 2">PX506</strain>
        <tissue evidence="1">Whole organism</tissue>
    </source>
</reference>
<comment type="caution">
    <text evidence="1">The sequence shown here is derived from an EMBL/GenBank/DDBJ whole genome shotgun (WGS) entry which is preliminary data.</text>
</comment>
<sequence length="163" mass="19160">MANLLDLPDLVMSNTLYILLKPDYVRVSFYIDENDPIRLEYYGKEGDTTSVSCWRRRTVNLDVMKACTNDLEIILKNQKSISKEIGVFFNFPEYQRKSDNDKYDARLKQRTEPFLQDFKRILESRNHMIQTNLLRMDVINQSQVMAVVKGDRSRTPSECSTFT</sequence>
<gene>
    <name evidence="1" type="ORF">GCK72_020798</name>
</gene>
<dbReference type="KEGG" id="crq:GCK72_020798"/>
<organism evidence="1 2">
    <name type="scientific">Caenorhabditis remanei</name>
    <name type="common">Caenorhabditis vulgaris</name>
    <dbReference type="NCBI Taxonomy" id="31234"/>
    <lineage>
        <taxon>Eukaryota</taxon>
        <taxon>Metazoa</taxon>
        <taxon>Ecdysozoa</taxon>
        <taxon>Nematoda</taxon>
        <taxon>Chromadorea</taxon>
        <taxon>Rhabditida</taxon>
        <taxon>Rhabditina</taxon>
        <taxon>Rhabditomorpha</taxon>
        <taxon>Rhabditoidea</taxon>
        <taxon>Rhabditidae</taxon>
        <taxon>Peloderinae</taxon>
        <taxon>Caenorhabditis</taxon>
    </lineage>
</organism>
<dbReference type="GeneID" id="78777013"/>
<dbReference type="EMBL" id="WUAV01000005">
    <property type="protein sequence ID" value="KAF1754238.1"/>
    <property type="molecule type" value="Genomic_DNA"/>
</dbReference>
<proteinExistence type="predicted"/>
<dbReference type="RefSeq" id="XP_053582712.1">
    <property type="nucleotide sequence ID" value="XM_053733799.1"/>
</dbReference>
<evidence type="ECO:0000313" key="1">
    <source>
        <dbReference type="EMBL" id="KAF1754238.1"/>
    </source>
</evidence>
<protein>
    <recommendedName>
        <fullName evidence="3">DUF38 domain-containing protein</fullName>
    </recommendedName>
</protein>
<dbReference type="AlphaFoldDB" id="A0A6A5GG94"/>
<name>A0A6A5GG94_CAERE</name>
<evidence type="ECO:0008006" key="3">
    <source>
        <dbReference type="Google" id="ProtNLM"/>
    </source>
</evidence>
<dbReference type="Proteomes" id="UP000483820">
    <property type="component" value="Chromosome V"/>
</dbReference>
<evidence type="ECO:0000313" key="2">
    <source>
        <dbReference type="Proteomes" id="UP000483820"/>
    </source>
</evidence>